<evidence type="ECO:0000256" key="3">
    <source>
        <dbReference type="ARBA" id="ARBA00022483"/>
    </source>
</evidence>
<dbReference type="Pfam" id="PF04091">
    <property type="entry name" value="Sec15_C"/>
    <property type="match status" value="1"/>
</dbReference>
<dbReference type="GO" id="GO:0016020">
    <property type="term" value="C:membrane"/>
    <property type="evidence" value="ECO:0007669"/>
    <property type="project" value="TreeGrafter"/>
</dbReference>
<keyword evidence="3 5" id="KW-0268">Exocytosis</keyword>
<dbReference type="GO" id="GO:0006886">
    <property type="term" value="P:intracellular protein transport"/>
    <property type="evidence" value="ECO:0007669"/>
    <property type="project" value="InterPro"/>
</dbReference>
<dbReference type="InterPro" id="IPR046361">
    <property type="entry name" value="EXOC6/Sec15_C"/>
</dbReference>
<evidence type="ECO:0000256" key="2">
    <source>
        <dbReference type="ARBA" id="ARBA00022448"/>
    </source>
</evidence>
<dbReference type="InterPro" id="IPR042045">
    <property type="entry name" value="EXOC6/Sec15_C_dom1"/>
</dbReference>
<dbReference type="STRING" id="870435.A0A0C3PTT4"/>
<comment type="function">
    <text evidence="5">Component of the exocyst complex involved in the docking of exocytic vesicles with fusion sites on the plasma membrane.</text>
</comment>
<accession>A0A0C3PTT4</accession>
<protein>
    <recommendedName>
        <fullName evidence="5">Exocyst complex component SEC15</fullName>
    </recommendedName>
</protein>
<evidence type="ECO:0000256" key="1">
    <source>
        <dbReference type="ARBA" id="ARBA00007944"/>
    </source>
</evidence>
<evidence type="ECO:0000259" key="7">
    <source>
        <dbReference type="Pfam" id="PF20651"/>
    </source>
</evidence>
<dbReference type="EMBL" id="KN831947">
    <property type="protein sequence ID" value="KIO12636.1"/>
    <property type="molecule type" value="Genomic_DNA"/>
</dbReference>
<proteinExistence type="inferred from homology"/>
<dbReference type="GO" id="GO:0006893">
    <property type="term" value="P:Golgi to plasma membrane transport"/>
    <property type="evidence" value="ECO:0007669"/>
    <property type="project" value="TreeGrafter"/>
</dbReference>
<organism evidence="8 9">
    <name type="scientific">Pisolithus tinctorius Marx 270</name>
    <dbReference type="NCBI Taxonomy" id="870435"/>
    <lineage>
        <taxon>Eukaryota</taxon>
        <taxon>Fungi</taxon>
        <taxon>Dikarya</taxon>
        <taxon>Basidiomycota</taxon>
        <taxon>Agaricomycotina</taxon>
        <taxon>Agaricomycetes</taxon>
        <taxon>Agaricomycetidae</taxon>
        <taxon>Boletales</taxon>
        <taxon>Sclerodermatineae</taxon>
        <taxon>Pisolithaceae</taxon>
        <taxon>Pisolithus</taxon>
    </lineage>
</organism>
<feature type="domain" description="Exocyst complex subunit EXOC6/Sec15 C-terminal" evidence="6">
    <location>
        <begin position="400"/>
        <end position="739"/>
    </location>
</feature>
<dbReference type="FunCoup" id="A0A0C3PTT4">
    <property type="interactions" value="326"/>
</dbReference>
<dbReference type="GO" id="GO:0090522">
    <property type="term" value="P:vesicle tethering involved in exocytosis"/>
    <property type="evidence" value="ECO:0007669"/>
    <property type="project" value="UniProtKB-UniRule"/>
</dbReference>
<reference evidence="8 9" key="1">
    <citation type="submission" date="2014-04" db="EMBL/GenBank/DDBJ databases">
        <authorList>
            <consortium name="DOE Joint Genome Institute"/>
            <person name="Kuo A."/>
            <person name="Kohler A."/>
            <person name="Costa M.D."/>
            <person name="Nagy L.G."/>
            <person name="Floudas D."/>
            <person name="Copeland A."/>
            <person name="Barry K.W."/>
            <person name="Cichocki N."/>
            <person name="Veneault-Fourrey C."/>
            <person name="LaButti K."/>
            <person name="Lindquist E.A."/>
            <person name="Lipzen A."/>
            <person name="Lundell T."/>
            <person name="Morin E."/>
            <person name="Murat C."/>
            <person name="Sun H."/>
            <person name="Tunlid A."/>
            <person name="Henrissat B."/>
            <person name="Grigoriev I.V."/>
            <person name="Hibbett D.S."/>
            <person name="Martin F."/>
            <person name="Nordberg H.P."/>
            <person name="Cantor M.N."/>
            <person name="Hua S.X."/>
        </authorList>
    </citation>
    <scope>NUCLEOTIDE SEQUENCE [LARGE SCALE GENOMIC DNA]</scope>
    <source>
        <strain evidence="8 9">Marx 270</strain>
    </source>
</reference>
<evidence type="ECO:0000313" key="8">
    <source>
        <dbReference type="EMBL" id="KIO12636.1"/>
    </source>
</evidence>
<dbReference type="OrthoDB" id="10267033at2759"/>
<evidence type="ECO:0000313" key="9">
    <source>
        <dbReference type="Proteomes" id="UP000054217"/>
    </source>
</evidence>
<dbReference type="HOGENOM" id="CLU_009437_2_0_1"/>
<dbReference type="GO" id="GO:0000145">
    <property type="term" value="C:exocyst"/>
    <property type="evidence" value="ECO:0007669"/>
    <property type="project" value="UniProtKB-UniRule"/>
</dbReference>
<dbReference type="PANTHER" id="PTHR12702:SF0">
    <property type="entry name" value="EXOCYST COMPLEX COMPONENT 6"/>
    <property type="match status" value="1"/>
</dbReference>
<sequence length="770" mass="87131">MPPRHNLQYTPESIDHQLQQIHLLDSSSSSENLEQLGPIIKQIHASKQQEVYLRNLQALVESKDSEIESICTENYQEFISSVSTLFTVKSYTNSLREKIVTLDESVALLGRGLVEKKRALLQTKKTAANLDEAIDTLQACLKLLDVVDRIGDMIREGRFWSALRSLEDIQATPPNALSQTPLYQHILSSLPSLRTQVQDAVTASMKQWLLEIRNITGTVGRAAIEAMGARTRKWRTRREKDPMLRLSCVGSAVEMVTNERSDINVMCCDTVKVDFQPLYQCIHTYASLESLDELRSSYQADRKAQSDLILPLTLPLASLPDVVEEICGFFIIESHVLETTSGFRSEQEVEELWDAVVARLTSAVRSALTGEKDPDTFLRVKECLTSFVTTLESYSYSTQPLHTLMMALFEKFADLLESQCGQRLEEAVLEDDYLPMQASTASELESMLNEVWLTSAERGALAKRNTPLYLPWSQSFYLCCRDIRIFIQKFYHFVDGVSQHHGNIDDLLSRYLDKLLLNHIGASISKRLAGTSALSQIAQVVTNLELFAKGCSELARYPTNLRQTTQLIRLASSPFSEPFAKACNRITALITSKLDDFFDLSEYAWTPQTREGTPSMYLYELMNWLTTVVDSLAIEESYKDDAYKAAIGYIAESLMNFMIGPKVPAMNENAIANIATDITFLEAEITRIGRNHLNSTFSELRAMAELVLQDKVQEYLNPQVRQTLYGDIKPRRLQALLEKLVRYMAGRRDNISREQGEKRKKEAEAVGRLV</sequence>
<dbReference type="InParanoid" id="A0A0C3PTT4"/>
<dbReference type="PIRSF" id="PIRSF025007">
    <property type="entry name" value="Sec15"/>
    <property type="match status" value="1"/>
</dbReference>
<dbReference type="Proteomes" id="UP000054217">
    <property type="component" value="Unassembled WGS sequence"/>
</dbReference>
<keyword evidence="2 5" id="KW-0813">Transport</keyword>
<evidence type="ECO:0000256" key="5">
    <source>
        <dbReference type="PIRNR" id="PIRNR025007"/>
    </source>
</evidence>
<comment type="similarity">
    <text evidence="1 5">Belongs to the SEC15 family.</text>
</comment>
<dbReference type="Gene3D" id="1.10.357.30">
    <property type="entry name" value="Exocyst complex subunit Sec15 C-terminal domain, N-terminal subdomain"/>
    <property type="match status" value="1"/>
</dbReference>
<keyword evidence="9" id="KW-1185">Reference proteome</keyword>
<gene>
    <name evidence="8" type="ORF">M404DRAFT_123553</name>
</gene>
<keyword evidence="4" id="KW-0175">Coiled coil</keyword>
<reference evidence="9" key="2">
    <citation type="submission" date="2015-01" db="EMBL/GenBank/DDBJ databases">
        <title>Evolutionary Origins and Diversification of the Mycorrhizal Mutualists.</title>
        <authorList>
            <consortium name="DOE Joint Genome Institute"/>
            <consortium name="Mycorrhizal Genomics Consortium"/>
            <person name="Kohler A."/>
            <person name="Kuo A."/>
            <person name="Nagy L.G."/>
            <person name="Floudas D."/>
            <person name="Copeland A."/>
            <person name="Barry K.W."/>
            <person name="Cichocki N."/>
            <person name="Veneault-Fourrey C."/>
            <person name="LaButti K."/>
            <person name="Lindquist E.A."/>
            <person name="Lipzen A."/>
            <person name="Lundell T."/>
            <person name="Morin E."/>
            <person name="Murat C."/>
            <person name="Riley R."/>
            <person name="Ohm R."/>
            <person name="Sun H."/>
            <person name="Tunlid A."/>
            <person name="Henrissat B."/>
            <person name="Grigoriev I.V."/>
            <person name="Hibbett D.S."/>
            <person name="Martin F."/>
        </authorList>
    </citation>
    <scope>NUCLEOTIDE SEQUENCE [LARGE SCALE GENOMIC DNA]</scope>
    <source>
        <strain evidence="9">Marx 270</strain>
    </source>
</reference>
<dbReference type="AlphaFoldDB" id="A0A0C3PTT4"/>
<feature type="domain" description="Exocyst complex component EXOC6/Sec15 N-terminal" evidence="7">
    <location>
        <begin position="55"/>
        <end position="224"/>
    </location>
</feature>
<dbReference type="Gene3D" id="1.20.58.670">
    <property type="entry name" value="Dsl1p vesicle tethering complex, Tip20p subunit, domain D"/>
    <property type="match status" value="1"/>
</dbReference>
<dbReference type="PANTHER" id="PTHR12702">
    <property type="entry name" value="SEC15"/>
    <property type="match status" value="1"/>
</dbReference>
<dbReference type="InterPro" id="IPR042044">
    <property type="entry name" value="EXOC6PINT-1/Sec15/Tip20_C_dom2"/>
</dbReference>
<name>A0A0C3PTT4_PISTI</name>
<evidence type="ECO:0000259" key="6">
    <source>
        <dbReference type="Pfam" id="PF04091"/>
    </source>
</evidence>
<dbReference type="Pfam" id="PF20651">
    <property type="entry name" value="EXOC6_Sec15_N"/>
    <property type="match status" value="1"/>
</dbReference>
<dbReference type="InterPro" id="IPR048359">
    <property type="entry name" value="EXOC6_Sec15_N"/>
</dbReference>
<evidence type="ECO:0000256" key="4">
    <source>
        <dbReference type="ARBA" id="ARBA00023054"/>
    </source>
</evidence>
<dbReference type="InterPro" id="IPR007225">
    <property type="entry name" value="EXOC6/Sec15"/>
</dbReference>